<keyword evidence="3" id="KW-0029">Amino-acid transport</keyword>
<organism evidence="5 6">
    <name type="scientific">Aminobacter aminovorans</name>
    <name type="common">Chelatobacter heintzii</name>
    <dbReference type="NCBI Taxonomy" id="83263"/>
    <lineage>
        <taxon>Bacteria</taxon>
        <taxon>Pseudomonadati</taxon>
        <taxon>Pseudomonadota</taxon>
        <taxon>Alphaproteobacteria</taxon>
        <taxon>Hyphomicrobiales</taxon>
        <taxon>Phyllobacteriaceae</taxon>
        <taxon>Aminobacter</taxon>
    </lineage>
</organism>
<accession>A0AAC9ATF9</accession>
<dbReference type="InterPro" id="IPR028081">
    <property type="entry name" value="Leu-bd"/>
</dbReference>
<dbReference type="InterPro" id="IPR051010">
    <property type="entry name" value="BCAA_transport"/>
</dbReference>
<proteinExistence type="inferred from homology"/>
<protein>
    <submittedName>
        <fullName evidence="5">ABC transporter, periplasmic substrate-binding protein, putative</fullName>
    </submittedName>
</protein>
<dbReference type="Proteomes" id="UP000075755">
    <property type="component" value="Chromosome"/>
</dbReference>
<evidence type="ECO:0000313" key="6">
    <source>
        <dbReference type="Proteomes" id="UP000075755"/>
    </source>
</evidence>
<dbReference type="GO" id="GO:0006865">
    <property type="term" value="P:amino acid transport"/>
    <property type="evidence" value="ECO:0007669"/>
    <property type="project" value="UniProtKB-KW"/>
</dbReference>
<sequence length="445" mass="49528">MVLVVFTAMTNSSFAHRLAVSSVLPRLSVGMPDAVNIGFLGPLSGQVESWGRPGLHGCRIWEDWLNRTGGLLINGRRYPIRIVEFDCGYDAGRALEGARQLIERHDVKLLMMLGGDTMAEIRDYLSQRKVLTSTLLPSDLSPDTPYLIAPSELHPIFNVTGVEWLAQARPELRTVALCSQTDALGLPSLATYRAAFKAARLGVAKEIQYDPDTTHAAEVVQPMLESGADILCWCTSYTPMVHAMTEYAFAQGFRGQIISCTLDYYDQLVARTSVDFMEGFVFQFPDFDDEKLNDKTFFFNQPKGFFDEYNSRFPGTWTAVSWEYVAILDIWHAAVEKSNSVNPASVLAAMKQLGHVTHAFGPAHWWGESMFGIDNALVGDWPVVTLKNGKAKIAAFGSIPRWLKRHGALLKQEMSDLGQLWDQRLRESGNGTALQARTPESVLQK</sequence>
<name>A0AAC9ATF9_AMIAI</name>
<dbReference type="CDD" id="cd06336">
    <property type="entry name" value="PBP1_ABC_ligand_binding-like"/>
    <property type="match status" value="1"/>
</dbReference>
<dbReference type="PANTHER" id="PTHR30483">
    <property type="entry name" value="LEUCINE-SPECIFIC-BINDING PROTEIN"/>
    <property type="match status" value="1"/>
</dbReference>
<dbReference type="Gene3D" id="3.40.50.2300">
    <property type="match status" value="2"/>
</dbReference>
<dbReference type="KEGG" id="aak:AA2016_5255"/>
<dbReference type="Pfam" id="PF13458">
    <property type="entry name" value="Peripla_BP_6"/>
    <property type="match status" value="1"/>
</dbReference>
<dbReference type="InterPro" id="IPR028082">
    <property type="entry name" value="Peripla_BP_I"/>
</dbReference>
<feature type="domain" description="Leucine-binding protein" evidence="4">
    <location>
        <begin position="35"/>
        <end position="389"/>
    </location>
</feature>
<reference evidence="5 6" key="1">
    <citation type="submission" date="2016-03" db="EMBL/GenBank/DDBJ databases">
        <title>Complete genome of Aminobacter aminovorans KCTC 2477.</title>
        <authorList>
            <person name="Kim K.M."/>
        </authorList>
    </citation>
    <scope>NUCLEOTIDE SEQUENCE [LARGE SCALE GENOMIC DNA]</scope>
    <source>
        <strain evidence="5 6">KCTC 2477</strain>
    </source>
</reference>
<keyword evidence="3" id="KW-0813">Transport</keyword>
<dbReference type="PANTHER" id="PTHR30483:SF6">
    <property type="entry name" value="PERIPLASMIC BINDING PROTEIN OF ABC TRANSPORTER FOR NATURAL AMINO ACIDS"/>
    <property type="match status" value="1"/>
</dbReference>
<evidence type="ECO:0000256" key="2">
    <source>
        <dbReference type="ARBA" id="ARBA00022729"/>
    </source>
</evidence>
<evidence type="ECO:0000256" key="1">
    <source>
        <dbReference type="ARBA" id="ARBA00010062"/>
    </source>
</evidence>
<dbReference type="SUPFAM" id="SSF53822">
    <property type="entry name" value="Periplasmic binding protein-like I"/>
    <property type="match status" value="1"/>
</dbReference>
<comment type="similarity">
    <text evidence="1">Belongs to the leucine-binding protein family.</text>
</comment>
<evidence type="ECO:0000259" key="4">
    <source>
        <dbReference type="Pfam" id="PF13458"/>
    </source>
</evidence>
<dbReference type="EMBL" id="CP015005">
    <property type="protein sequence ID" value="AMS44161.1"/>
    <property type="molecule type" value="Genomic_DNA"/>
</dbReference>
<gene>
    <name evidence="5" type="ORF">AA2016_5255</name>
</gene>
<keyword evidence="2" id="KW-0732">Signal</keyword>
<evidence type="ECO:0000313" key="5">
    <source>
        <dbReference type="EMBL" id="AMS44161.1"/>
    </source>
</evidence>
<dbReference type="AlphaFoldDB" id="A0AAC9ATF9"/>
<evidence type="ECO:0000256" key="3">
    <source>
        <dbReference type="ARBA" id="ARBA00022970"/>
    </source>
</evidence>